<dbReference type="EMBL" id="JARKNE010000008">
    <property type="protein sequence ID" value="KAK5814182.1"/>
    <property type="molecule type" value="Genomic_DNA"/>
</dbReference>
<proteinExistence type="predicted"/>
<name>A0ABR0P767_GOSAR</name>
<dbReference type="Proteomes" id="UP001358586">
    <property type="component" value="Chromosome 8"/>
</dbReference>
<reference evidence="2 3" key="1">
    <citation type="submission" date="2023-03" db="EMBL/GenBank/DDBJ databases">
        <title>WGS of Gossypium arboreum.</title>
        <authorList>
            <person name="Yu D."/>
        </authorList>
    </citation>
    <scope>NUCLEOTIDE SEQUENCE [LARGE SCALE GENOMIC DNA]</scope>
    <source>
        <tissue evidence="2">Leaf</tissue>
    </source>
</reference>
<comment type="caution">
    <text evidence="2">The sequence shown here is derived from an EMBL/GenBank/DDBJ whole genome shotgun (WGS) entry which is preliminary data.</text>
</comment>
<organism evidence="2 3">
    <name type="scientific">Gossypium arboreum</name>
    <name type="common">Tree cotton</name>
    <name type="synonym">Gossypium nanking</name>
    <dbReference type="NCBI Taxonomy" id="29729"/>
    <lineage>
        <taxon>Eukaryota</taxon>
        <taxon>Viridiplantae</taxon>
        <taxon>Streptophyta</taxon>
        <taxon>Embryophyta</taxon>
        <taxon>Tracheophyta</taxon>
        <taxon>Spermatophyta</taxon>
        <taxon>Magnoliopsida</taxon>
        <taxon>eudicotyledons</taxon>
        <taxon>Gunneridae</taxon>
        <taxon>Pentapetalae</taxon>
        <taxon>rosids</taxon>
        <taxon>malvids</taxon>
        <taxon>Malvales</taxon>
        <taxon>Malvaceae</taxon>
        <taxon>Malvoideae</taxon>
        <taxon>Gossypium</taxon>
    </lineage>
</organism>
<gene>
    <name evidence="2" type="ORF">PVK06_029634</name>
</gene>
<accession>A0ABR0P767</accession>
<evidence type="ECO:0000313" key="2">
    <source>
        <dbReference type="EMBL" id="KAK5814182.1"/>
    </source>
</evidence>
<evidence type="ECO:0000313" key="3">
    <source>
        <dbReference type="Proteomes" id="UP001358586"/>
    </source>
</evidence>
<feature type="region of interest" description="Disordered" evidence="1">
    <location>
        <begin position="1"/>
        <end position="21"/>
    </location>
</feature>
<sequence length="161" mass="17695">MLTSDSQTSQSSALSPKSSYSPIPWIGSNIKTGGGELKSMRLPTPYRPSNLLSRQDKPLSKFICDEIFSYPERLPGVNSYLLTMEVGEVLSRVTGNWGLEALVIDSSSQSLNPLFPFRTSVLASAPTKERSRIACCYSIFESSPDRLPRLRDLSVTSVTSL</sequence>
<keyword evidence="3" id="KW-1185">Reference proteome</keyword>
<evidence type="ECO:0000256" key="1">
    <source>
        <dbReference type="SAM" id="MobiDB-lite"/>
    </source>
</evidence>
<protein>
    <submittedName>
        <fullName evidence="2">Uncharacterized protein</fullName>
    </submittedName>
</protein>